<evidence type="ECO:0000313" key="9">
    <source>
        <dbReference type="Proteomes" id="UP000639772"/>
    </source>
</evidence>
<evidence type="ECO:0000313" key="8">
    <source>
        <dbReference type="EMBL" id="KAG0459604.1"/>
    </source>
</evidence>
<dbReference type="Pfam" id="PF00847">
    <property type="entry name" value="AP2"/>
    <property type="match status" value="1"/>
</dbReference>
<dbReference type="Gene3D" id="3.30.730.10">
    <property type="entry name" value="AP2/ERF domain"/>
    <property type="match status" value="1"/>
</dbReference>
<dbReference type="GO" id="GO:0003677">
    <property type="term" value="F:DNA binding"/>
    <property type="evidence" value="ECO:0007669"/>
    <property type="project" value="UniProtKB-KW"/>
</dbReference>
<keyword evidence="3" id="KW-0238">DNA-binding</keyword>
<gene>
    <name evidence="8" type="ORF">HPP92_022732</name>
</gene>
<keyword evidence="5" id="KW-0539">Nucleus</keyword>
<evidence type="ECO:0000256" key="4">
    <source>
        <dbReference type="ARBA" id="ARBA00023163"/>
    </source>
</evidence>
<organism evidence="8 9">
    <name type="scientific">Vanilla planifolia</name>
    <name type="common">Vanilla</name>
    <dbReference type="NCBI Taxonomy" id="51239"/>
    <lineage>
        <taxon>Eukaryota</taxon>
        <taxon>Viridiplantae</taxon>
        <taxon>Streptophyta</taxon>
        <taxon>Embryophyta</taxon>
        <taxon>Tracheophyta</taxon>
        <taxon>Spermatophyta</taxon>
        <taxon>Magnoliopsida</taxon>
        <taxon>Liliopsida</taxon>
        <taxon>Asparagales</taxon>
        <taxon>Orchidaceae</taxon>
        <taxon>Vanilloideae</taxon>
        <taxon>Vanilleae</taxon>
        <taxon>Vanilla</taxon>
    </lineage>
</organism>
<feature type="region of interest" description="Disordered" evidence="6">
    <location>
        <begin position="47"/>
        <end position="66"/>
    </location>
</feature>
<keyword evidence="4" id="KW-0804">Transcription</keyword>
<accession>A0A835PTT5</accession>
<dbReference type="GO" id="GO:0005634">
    <property type="term" value="C:nucleus"/>
    <property type="evidence" value="ECO:0007669"/>
    <property type="project" value="UniProtKB-SubCell"/>
</dbReference>
<dbReference type="PANTHER" id="PTHR31190">
    <property type="entry name" value="DNA-BINDING DOMAIN"/>
    <property type="match status" value="1"/>
</dbReference>
<name>A0A835PTT5_VANPL</name>
<dbReference type="PRINTS" id="PR00367">
    <property type="entry name" value="ETHRSPELEMNT"/>
</dbReference>
<dbReference type="SUPFAM" id="SSF54171">
    <property type="entry name" value="DNA-binding domain"/>
    <property type="match status" value="1"/>
</dbReference>
<feature type="region of interest" description="Disordered" evidence="6">
    <location>
        <begin position="136"/>
        <end position="157"/>
    </location>
</feature>
<reference evidence="8 9" key="1">
    <citation type="journal article" date="2020" name="Nat. Food">
        <title>A phased Vanilla planifolia genome enables genetic improvement of flavour and production.</title>
        <authorList>
            <person name="Hasing T."/>
            <person name="Tang H."/>
            <person name="Brym M."/>
            <person name="Khazi F."/>
            <person name="Huang T."/>
            <person name="Chambers A.H."/>
        </authorList>
    </citation>
    <scope>NUCLEOTIDE SEQUENCE [LARGE SCALE GENOMIC DNA]</scope>
    <source>
        <tissue evidence="8">Leaf</tissue>
    </source>
</reference>
<dbReference type="FunFam" id="3.30.730.10:FF:000001">
    <property type="entry name" value="Ethylene-responsive transcription factor 2"/>
    <property type="match status" value="1"/>
</dbReference>
<dbReference type="OrthoDB" id="777519at2759"/>
<dbReference type="InterPro" id="IPR016177">
    <property type="entry name" value="DNA-bd_dom_sf"/>
</dbReference>
<dbReference type="InterPro" id="IPR044808">
    <property type="entry name" value="ERF_plant"/>
</dbReference>
<dbReference type="PANTHER" id="PTHR31190:SF489">
    <property type="entry name" value="ETHYLENE-RESPONSIVE TRANSCRIPTION FACTOR ERF113-RELATED"/>
    <property type="match status" value="1"/>
</dbReference>
<evidence type="ECO:0000256" key="1">
    <source>
        <dbReference type="ARBA" id="ARBA00004123"/>
    </source>
</evidence>
<proteinExistence type="predicted"/>
<evidence type="ECO:0000256" key="6">
    <source>
        <dbReference type="SAM" id="MobiDB-lite"/>
    </source>
</evidence>
<dbReference type="InterPro" id="IPR001471">
    <property type="entry name" value="AP2/ERF_dom"/>
</dbReference>
<dbReference type="GO" id="GO:0003700">
    <property type="term" value="F:DNA-binding transcription factor activity"/>
    <property type="evidence" value="ECO:0007669"/>
    <property type="project" value="InterPro"/>
</dbReference>
<evidence type="ECO:0000259" key="7">
    <source>
        <dbReference type="PROSITE" id="PS51032"/>
    </source>
</evidence>
<keyword evidence="2" id="KW-0805">Transcription regulation</keyword>
<evidence type="ECO:0000256" key="2">
    <source>
        <dbReference type="ARBA" id="ARBA00023015"/>
    </source>
</evidence>
<evidence type="ECO:0000256" key="5">
    <source>
        <dbReference type="ARBA" id="ARBA00023242"/>
    </source>
</evidence>
<dbReference type="SMART" id="SM00380">
    <property type="entry name" value="AP2"/>
    <property type="match status" value="1"/>
</dbReference>
<protein>
    <recommendedName>
        <fullName evidence="7">AP2/ERF domain-containing protein</fullName>
    </recommendedName>
</protein>
<dbReference type="AlphaFoldDB" id="A0A835PTT5"/>
<dbReference type="EMBL" id="JADCNM010000012">
    <property type="protein sequence ID" value="KAG0459604.1"/>
    <property type="molecule type" value="Genomic_DNA"/>
</dbReference>
<comment type="caution">
    <text evidence="8">The sequence shown here is derived from an EMBL/GenBank/DDBJ whole genome shotgun (WGS) entry which is preliminary data.</text>
</comment>
<dbReference type="PROSITE" id="PS51032">
    <property type="entry name" value="AP2_ERF"/>
    <property type="match status" value="1"/>
</dbReference>
<dbReference type="InterPro" id="IPR036955">
    <property type="entry name" value="AP2/ERF_dom_sf"/>
</dbReference>
<comment type="subcellular location">
    <subcellularLocation>
        <location evidence="1">Nucleus</location>
    </subcellularLocation>
</comment>
<sequence>MTMTLQEEAKVEIDSIVVIEVEKDEMVIQRLNDKELLRDHQFSSRSQDFTLGKKPTKVDPRHGKRPFFTTGIEEEETRSSFFSHGAFARSERETSAMVSALAHVIGGGAAAGPVGASLVGETVTPAAASPRLVALDTESSHPPEAQGSDKGRHYRGVRQRPWGKWAAEIRDPKKAARVWLGTFDTAERAAIAYDDAALKFKGSKAKLNFPGRVKGRTDLDLLASQGIPARQTPSPYSDLVHYAHILQSREQELHGAAGLQYGRDALFVPGSASTISFSGSLVSEHVKSEVMLNFGSSVSSSSTSSSISSSWAKGDHSGKDGDNQL</sequence>
<feature type="region of interest" description="Disordered" evidence="6">
    <location>
        <begin position="297"/>
        <end position="325"/>
    </location>
</feature>
<dbReference type="GO" id="GO:0009873">
    <property type="term" value="P:ethylene-activated signaling pathway"/>
    <property type="evidence" value="ECO:0007669"/>
    <property type="project" value="InterPro"/>
</dbReference>
<feature type="compositionally biased region" description="Basic and acidic residues" evidence="6">
    <location>
        <begin position="313"/>
        <end position="325"/>
    </location>
</feature>
<feature type="domain" description="AP2/ERF" evidence="7">
    <location>
        <begin position="153"/>
        <end position="210"/>
    </location>
</feature>
<feature type="compositionally biased region" description="Low complexity" evidence="6">
    <location>
        <begin position="297"/>
        <end position="310"/>
    </location>
</feature>
<evidence type="ECO:0000256" key="3">
    <source>
        <dbReference type="ARBA" id="ARBA00023125"/>
    </source>
</evidence>
<dbReference type="CDD" id="cd00018">
    <property type="entry name" value="AP2"/>
    <property type="match status" value="1"/>
</dbReference>
<dbReference type="Proteomes" id="UP000639772">
    <property type="component" value="Chromosome 12"/>
</dbReference>